<dbReference type="InterPro" id="IPR032831">
    <property type="entry name" value="LptM_cons"/>
</dbReference>
<dbReference type="Pfam" id="PF13627">
    <property type="entry name" value="LptM_cons"/>
    <property type="match status" value="1"/>
</dbReference>
<evidence type="ECO:0000256" key="4">
    <source>
        <dbReference type="ARBA" id="ARBA00023139"/>
    </source>
</evidence>
<evidence type="ECO:0000256" key="6">
    <source>
        <dbReference type="ARBA" id="ARBA00023288"/>
    </source>
</evidence>
<keyword evidence="3" id="KW-0472">Membrane</keyword>
<organism evidence="8 9">
    <name type="scientific">Massilia phyllostachyos</name>
    <dbReference type="NCBI Taxonomy" id="2898585"/>
    <lineage>
        <taxon>Bacteria</taxon>
        <taxon>Pseudomonadati</taxon>
        <taxon>Pseudomonadota</taxon>
        <taxon>Betaproteobacteria</taxon>
        <taxon>Burkholderiales</taxon>
        <taxon>Oxalobacteraceae</taxon>
        <taxon>Telluria group</taxon>
        <taxon>Massilia</taxon>
    </lineage>
</organism>
<dbReference type="NCBIfam" id="NF047847">
    <property type="entry name" value="SS_mature_LptM"/>
    <property type="match status" value="1"/>
</dbReference>
<feature type="compositionally biased region" description="Low complexity" evidence="7">
    <location>
        <begin position="21"/>
        <end position="31"/>
    </location>
</feature>
<comment type="subcellular location">
    <subcellularLocation>
        <location evidence="1">Cell outer membrane</location>
        <topology evidence="1">Lipid-anchor</topology>
    </subcellularLocation>
</comment>
<evidence type="ECO:0000256" key="5">
    <source>
        <dbReference type="ARBA" id="ARBA00023237"/>
    </source>
</evidence>
<gene>
    <name evidence="8" type="ORF">LQ564_11935</name>
</gene>
<feature type="region of interest" description="Disordered" evidence="7">
    <location>
        <begin position="1"/>
        <end position="48"/>
    </location>
</feature>
<evidence type="ECO:0000256" key="3">
    <source>
        <dbReference type="ARBA" id="ARBA00023136"/>
    </source>
</evidence>
<keyword evidence="2" id="KW-0732">Signal</keyword>
<dbReference type="Proteomes" id="UP001179361">
    <property type="component" value="Unassembled WGS sequence"/>
</dbReference>
<comment type="caution">
    <text evidence="8">The sequence shown here is derived from an EMBL/GenBank/DDBJ whole genome shotgun (WGS) entry which is preliminary data.</text>
</comment>
<protein>
    <submittedName>
        <fullName evidence="8">Lipoprotein</fullName>
    </submittedName>
</protein>
<evidence type="ECO:0000256" key="1">
    <source>
        <dbReference type="ARBA" id="ARBA00004459"/>
    </source>
</evidence>
<keyword evidence="6 8" id="KW-0449">Lipoprotein</keyword>
<keyword evidence="5" id="KW-0998">Cell outer membrane</keyword>
<name>A0ABS8Q5J7_9BURK</name>
<evidence type="ECO:0000313" key="9">
    <source>
        <dbReference type="Proteomes" id="UP001179361"/>
    </source>
</evidence>
<proteinExistence type="predicted"/>
<reference evidence="8" key="1">
    <citation type="submission" date="2021-11" db="EMBL/GenBank/DDBJ databases">
        <title>The complete genome of Massilia sp sp. G4R7.</title>
        <authorList>
            <person name="Liu L."/>
            <person name="Yue J."/>
            <person name="Yuan J."/>
            <person name="Yang F."/>
            <person name="Li L."/>
        </authorList>
    </citation>
    <scope>NUCLEOTIDE SEQUENCE</scope>
    <source>
        <strain evidence="8">G4R7</strain>
    </source>
</reference>
<feature type="compositionally biased region" description="Polar residues" evidence="7">
    <location>
        <begin position="36"/>
        <end position="48"/>
    </location>
</feature>
<dbReference type="EMBL" id="JAJNOC010000003">
    <property type="protein sequence ID" value="MCD2517016.1"/>
    <property type="molecule type" value="Genomic_DNA"/>
</dbReference>
<keyword evidence="9" id="KW-1185">Reference proteome</keyword>
<keyword evidence="4" id="KW-0564">Palmitate</keyword>
<accession>A0ABS8Q5J7</accession>
<sequence length="48" mass="4664">MLAGCGQTGPLYMPNPPAKPAPAATAAANPLPAQPVPSNNASTPAPNK</sequence>
<evidence type="ECO:0000256" key="2">
    <source>
        <dbReference type="ARBA" id="ARBA00022729"/>
    </source>
</evidence>
<evidence type="ECO:0000256" key="7">
    <source>
        <dbReference type="SAM" id="MobiDB-lite"/>
    </source>
</evidence>
<evidence type="ECO:0000313" key="8">
    <source>
        <dbReference type="EMBL" id="MCD2517016.1"/>
    </source>
</evidence>